<evidence type="ECO:0000256" key="1">
    <source>
        <dbReference type="ARBA" id="ARBA00004651"/>
    </source>
</evidence>
<evidence type="ECO:0000256" key="2">
    <source>
        <dbReference type="ARBA" id="ARBA00008335"/>
    </source>
</evidence>
<feature type="transmembrane region" description="Helical" evidence="6">
    <location>
        <begin position="312"/>
        <end position="338"/>
    </location>
</feature>
<evidence type="ECO:0000313" key="9">
    <source>
        <dbReference type="Proteomes" id="UP000541154"/>
    </source>
</evidence>
<dbReference type="SUPFAM" id="SSF103473">
    <property type="entry name" value="MFS general substrate transporter"/>
    <property type="match status" value="1"/>
</dbReference>
<evidence type="ECO:0000313" key="8">
    <source>
        <dbReference type="EMBL" id="KAF5864531.1"/>
    </source>
</evidence>
<evidence type="ECO:0000256" key="6">
    <source>
        <dbReference type="SAM" id="Phobius"/>
    </source>
</evidence>
<reference evidence="8 9" key="1">
    <citation type="submission" date="2019-04" db="EMBL/GenBank/DDBJ databases">
        <title>Aspergillus burnettii sp. nov., novel species from soil in southeast Queensland.</title>
        <authorList>
            <person name="Gilchrist C.L.M."/>
            <person name="Pitt J.I."/>
            <person name="Lange L."/>
            <person name="Lacey H.J."/>
            <person name="Vuong D."/>
            <person name="Midgley D.J."/>
            <person name="Greenfield P."/>
            <person name="Bradbury M."/>
            <person name="Lacey E."/>
            <person name="Busk P.K."/>
            <person name="Pilgaard B."/>
            <person name="Chooi Y.H."/>
            <person name="Piggott A.M."/>
        </authorList>
    </citation>
    <scope>NUCLEOTIDE SEQUENCE [LARGE SCALE GENOMIC DNA]</scope>
    <source>
        <strain evidence="8 9">FRR 5400</strain>
    </source>
</reference>
<proteinExistence type="inferred from homology"/>
<accession>A0A8H6ACI3</accession>
<protein>
    <recommendedName>
        <fullName evidence="7">Major facilitator superfamily (MFS) profile domain-containing protein</fullName>
    </recommendedName>
</protein>
<feature type="transmembrane region" description="Helical" evidence="6">
    <location>
        <begin position="462"/>
        <end position="484"/>
    </location>
</feature>
<evidence type="ECO:0000256" key="4">
    <source>
        <dbReference type="ARBA" id="ARBA00022989"/>
    </source>
</evidence>
<dbReference type="PANTHER" id="PTHR23502:SF52">
    <property type="entry name" value="MULTIDRUG TRANSPORTER, PUTATIVE (AFU_ORTHOLOGUE AFUA_2G17730)-RELATED"/>
    <property type="match status" value="1"/>
</dbReference>
<name>A0A8H6ACI3_PETAA</name>
<dbReference type="GO" id="GO:0005886">
    <property type="term" value="C:plasma membrane"/>
    <property type="evidence" value="ECO:0007669"/>
    <property type="project" value="UniProtKB-SubCell"/>
</dbReference>
<feature type="transmembrane region" description="Helical" evidence="6">
    <location>
        <begin position="128"/>
        <end position="149"/>
    </location>
</feature>
<dbReference type="InterPro" id="IPR011701">
    <property type="entry name" value="MFS"/>
</dbReference>
<evidence type="ECO:0000256" key="5">
    <source>
        <dbReference type="ARBA" id="ARBA00023136"/>
    </source>
</evidence>
<keyword evidence="9" id="KW-1185">Reference proteome</keyword>
<dbReference type="FunFam" id="1.20.1250.20:FF:000082">
    <property type="entry name" value="MFS multidrug transporter, putative"/>
    <property type="match status" value="1"/>
</dbReference>
<dbReference type="Pfam" id="PF07690">
    <property type="entry name" value="MFS_1"/>
    <property type="match status" value="1"/>
</dbReference>
<comment type="caution">
    <text evidence="8">The sequence shown here is derived from an EMBL/GenBank/DDBJ whole genome shotgun (WGS) entry which is preliminary data.</text>
</comment>
<dbReference type="PANTHER" id="PTHR23502">
    <property type="entry name" value="MAJOR FACILITATOR SUPERFAMILY"/>
    <property type="match status" value="1"/>
</dbReference>
<feature type="transmembrane region" description="Helical" evidence="6">
    <location>
        <begin position="246"/>
        <end position="266"/>
    </location>
</feature>
<dbReference type="AlphaFoldDB" id="A0A8H6ACI3"/>
<comment type="similarity">
    <text evidence="2">Belongs to the major facilitator superfamily.</text>
</comment>
<feature type="transmembrane region" description="Helical" evidence="6">
    <location>
        <begin position="86"/>
        <end position="108"/>
    </location>
</feature>
<feature type="transmembrane region" description="Helical" evidence="6">
    <location>
        <begin position="358"/>
        <end position="382"/>
    </location>
</feature>
<evidence type="ECO:0000259" key="7">
    <source>
        <dbReference type="PROSITE" id="PS50850"/>
    </source>
</evidence>
<keyword evidence="3 6" id="KW-0812">Transmembrane</keyword>
<feature type="transmembrane region" description="Helical" evidence="6">
    <location>
        <begin position="156"/>
        <end position="174"/>
    </location>
</feature>
<feature type="transmembrane region" description="Helical" evidence="6">
    <location>
        <begin position="496"/>
        <end position="516"/>
    </location>
</feature>
<dbReference type="Gene3D" id="1.20.1250.20">
    <property type="entry name" value="MFS general substrate transporter like domains"/>
    <property type="match status" value="1"/>
</dbReference>
<feature type="transmembrane region" description="Helical" evidence="6">
    <location>
        <begin position="402"/>
        <end position="422"/>
    </location>
</feature>
<dbReference type="Proteomes" id="UP000541154">
    <property type="component" value="Unassembled WGS sequence"/>
</dbReference>
<gene>
    <name evidence="8" type="ORF">ETB97_007363</name>
</gene>
<feature type="transmembrane region" description="Helical" evidence="6">
    <location>
        <begin position="219"/>
        <end position="240"/>
    </location>
</feature>
<dbReference type="InterPro" id="IPR020846">
    <property type="entry name" value="MFS_dom"/>
</dbReference>
<comment type="subcellular location">
    <subcellularLocation>
        <location evidence="1">Cell membrane</location>
        <topology evidence="1">Multi-pass membrane protein</topology>
    </subcellularLocation>
</comment>
<keyword evidence="4 6" id="KW-1133">Transmembrane helix</keyword>
<sequence>MASAVTTAANVPRSRSLRGEDAMTIDISTNHFGNALVVMDDFAKPDHSTPYSPTKGSCHDPDVLIVNWDGPDDPHDPFNWSVGKKWWTVGLGLLASFICSMNGSILSVAHRSISEEFGISDGPFPNSYWITTSWGVGAAIFPLILFPLIEDWGVRPVVLGTYFCFMCLLIPIGLAQNFATLVAVRFFTGGCVPLMSDAVASITSNVFHGDRARSVPVCLYVMVYLGATSLGPVIGASILQFQDWRWIGYVELIFTVAVFPFLFLGLHETRGLAILRAKAKRMRKEGKKAYTAEESDHTPLHQALMRSVQRPIYMFFTESVVFVATIWAAFSLGTIYVFTQSVGQVYGQLYGWNAVQVGYVQSAIVIGEILGTGLSLSTNRWYYASAARNTESPGTPIPEARLYPAIIGGLFGVTGGMLVYGWAAYPNIYWVVTTVGLIMVGFGTTAVVISIANYLIDAYSKYAASALAAVGLLENASIAFLPLAASAMYTHLGFHWASTLLGLVSLSLVATPFLVIKWGKEIRARSPFMKEAIIARQGNLGAIASV</sequence>
<feature type="transmembrane region" description="Helical" evidence="6">
    <location>
        <begin position="186"/>
        <end position="207"/>
    </location>
</feature>
<feature type="domain" description="Major facilitator superfamily (MFS) profile" evidence="7">
    <location>
        <begin position="88"/>
        <end position="520"/>
    </location>
</feature>
<feature type="transmembrane region" description="Helical" evidence="6">
    <location>
        <begin position="428"/>
        <end position="455"/>
    </location>
</feature>
<dbReference type="EMBL" id="SPNV01000032">
    <property type="protein sequence ID" value="KAF5864531.1"/>
    <property type="molecule type" value="Genomic_DNA"/>
</dbReference>
<dbReference type="GO" id="GO:0022857">
    <property type="term" value="F:transmembrane transporter activity"/>
    <property type="evidence" value="ECO:0007669"/>
    <property type="project" value="InterPro"/>
</dbReference>
<keyword evidence="5 6" id="KW-0472">Membrane</keyword>
<dbReference type="PROSITE" id="PS50850">
    <property type="entry name" value="MFS"/>
    <property type="match status" value="1"/>
</dbReference>
<evidence type="ECO:0000256" key="3">
    <source>
        <dbReference type="ARBA" id="ARBA00022692"/>
    </source>
</evidence>
<dbReference type="InterPro" id="IPR036259">
    <property type="entry name" value="MFS_trans_sf"/>
</dbReference>
<organism evidence="8 9">
    <name type="scientific">Petromyces alliaceus</name>
    <name type="common">Aspergillus alliaceus</name>
    <dbReference type="NCBI Taxonomy" id="209559"/>
    <lineage>
        <taxon>Eukaryota</taxon>
        <taxon>Fungi</taxon>
        <taxon>Dikarya</taxon>
        <taxon>Ascomycota</taxon>
        <taxon>Pezizomycotina</taxon>
        <taxon>Eurotiomycetes</taxon>
        <taxon>Eurotiomycetidae</taxon>
        <taxon>Eurotiales</taxon>
        <taxon>Aspergillaceae</taxon>
        <taxon>Aspergillus</taxon>
        <taxon>Aspergillus subgen. Circumdati</taxon>
    </lineage>
</organism>